<sequence>MKSREIEALKDAATRPGGWGLFKQKTTAKLPELGYFVKEKHPAYGNQFRITDAGRAALAAAEAK</sequence>
<dbReference type="AlphaFoldDB" id="A0A5S4YPG7"/>
<dbReference type="RefSeq" id="WP_148740498.1">
    <property type="nucleotide sequence ID" value="NZ_VSTH01000051.1"/>
</dbReference>
<evidence type="ECO:0000313" key="1">
    <source>
        <dbReference type="EMBL" id="TYO65564.1"/>
    </source>
</evidence>
<protein>
    <submittedName>
        <fullName evidence="1">Uncharacterized protein</fullName>
    </submittedName>
</protein>
<dbReference type="Proteomes" id="UP000324797">
    <property type="component" value="Unassembled WGS sequence"/>
</dbReference>
<comment type="caution">
    <text evidence="1">The sequence shown here is derived from an EMBL/GenBank/DDBJ whole genome shotgun (WGS) entry which is preliminary data.</text>
</comment>
<organism evidence="1 2">
    <name type="scientific">Bradyrhizobium hipponense</name>
    <dbReference type="NCBI Taxonomy" id="2605638"/>
    <lineage>
        <taxon>Bacteria</taxon>
        <taxon>Pseudomonadati</taxon>
        <taxon>Pseudomonadota</taxon>
        <taxon>Alphaproteobacteria</taxon>
        <taxon>Hyphomicrobiales</taxon>
        <taxon>Nitrobacteraceae</taxon>
        <taxon>Bradyrhizobium</taxon>
    </lineage>
</organism>
<evidence type="ECO:0000313" key="2">
    <source>
        <dbReference type="Proteomes" id="UP000324797"/>
    </source>
</evidence>
<name>A0A5S4YPG7_9BRAD</name>
<accession>A0A5S4YPG7</accession>
<proteinExistence type="predicted"/>
<keyword evidence="2" id="KW-1185">Reference proteome</keyword>
<reference evidence="1 2" key="1">
    <citation type="submission" date="2019-08" db="EMBL/GenBank/DDBJ databases">
        <title>Bradyrhizobium hipponensis sp. nov., a rhizobium isolated from a Lupinus angustifolius root nodule in Tunisia.</title>
        <authorList>
            <person name="Off K."/>
            <person name="Rejili M."/>
            <person name="Mars M."/>
            <person name="Brachmann A."/>
            <person name="Marin M."/>
        </authorList>
    </citation>
    <scope>NUCLEOTIDE SEQUENCE [LARGE SCALE GENOMIC DNA]</scope>
    <source>
        <strain evidence="2">aSej3</strain>
    </source>
</reference>
<gene>
    <name evidence="1" type="ORF">FXV83_16670</name>
</gene>
<dbReference type="EMBL" id="VSTH01000051">
    <property type="protein sequence ID" value="TYO65564.1"/>
    <property type="molecule type" value="Genomic_DNA"/>
</dbReference>